<evidence type="ECO:0000256" key="1">
    <source>
        <dbReference type="SAM" id="Phobius"/>
    </source>
</evidence>
<feature type="chain" id="PRO_5020414985" evidence="2">
    <location>
        <begin position="24"/>
        <end position="330"/>
    </location>
</feature>
<evidence type="ECO:0000256" key="2">
    <source>
        <dbReference type="SAM" id="SignalP"/>
    </source>
</evidence>
<name>A0A4V2G7F1_9ACTN</name>
<feature type="transmembrane region" description="Helical" evidence="1">
    <location>
        <begin position="261"/>
        <end position="282"/>
    </location>
</feature>
<keyword evidence="1" id="KW-0472">Membrane</keyword>
<feature type="transmembrane region" description="Helical" evidence="1">
    <location>
        <begin position="210"/>
        <end position="230"/>
    </location>
</feature>
<organism evidence="3 4">
    <name type="scientific">Krasilnikovia cinnamomea</name>
    <dbReference type="NCBI Taxonomy" id="349313"/>
    <lineage>
        <taxon>Bacteria</taxon>
        <taxon>Bacillati</taxon>
        <taxon>Actinomycetota</taxon>
        <taxon>Actinomycetes</taxon>
        <taxon>Micromonosporales</taxon>
        <taxon>Micromonosporaceae</taxon>
        <taxon>Krasilnikovia</taxon>
    </lineage>
</organism>
<evidence type="ECO:0000313" key="4">
    <source>
        <dbReference type="Proteomes" id="UP000292564"/>
    </source>
</evidence>
<feature type="transmembrane region" description="Helical" evidence="1">
    <location>
        <begin position="294"/>
        <end position="318"/>
    </location>
</feature>
<dbReference type="AlphaFoldDB" id="A0A4V2G7F1"/>
<dbReference type="Proteomes" id="UP000292564">
    <property type="component" value="Unassembled WGS sequence"/>
</dbReference>
<comment type="caution">
    <text evidence="3">The sequence shown here is derived from an EMBL/GenBank/DDBJ whole genome shotgun (WGS) entry which is preliminary data.</text>
</comment>
<evidence type="ECO:0000313" key="3">
    <source>
        <dbReference type="EMBL" id="RZU52306.1"/>
    </source>
</evidence>
<keyword evidence="2" id="KW-0732">Signal</keyword>
<feature type="signal peptide" evidence="2">
    <location>
        <begin position="1"/>
        <end position="23"/>
    </location>
</feature>
<reference evidence="3 4" key="1">
    <citation type="submission" date="2019-02" db="EMBL/GenBank/DDBJ databases">
        <title>Sequencing the genomes of 1000 actinobacteria strains.</title>
        <authorList>
            <person name="Klenk H.-P."/>
        </authorList>
    </citation>
    <scope>NUCLEOTIDE SEQUENCE [LARGE SCALE GENOMIC DNA]</scope>
    <source>
        <strain evidence="3 4">DSM 45162</strain>
    </source>
</reference>
<protein>
    <submittedName>
        <fullName evidence="3">Uncharacterized protein</fullName>
    </submittedName>
</protein>
<proteinExistence type="predicted"/>
<feature type="transmembrane region" description="Helical" evidence="1">
    <location>
        <begin position="236"/>
        <end position="254"/>
    </location>
</feature>
<gene>
    <name evidence="3" type="ORF">EV385_4156</name>
</gene>
<feature type="transmembrane region" description="Helical" evidence="1">
    <location>
        <begin position="186"/>
        <end position="203"/>
    </location>
</feature>
<keyword evidence="4" id="KW-1185">Reference proteome</keyword>
<dbReference type="RefSeq" id="WP_165449540.1">
    <property type="nucleotide sequence ID" value="NZ_SHKY01000001.1"/>
</dbReference>
<accession>A0A4V2G7F1</accession>
<keyword evidence="1" id="KW-1133">Transmembrane helix</keyword>
<sequence>MKRLALILAVAGALVAPATPASAHGGDAPDATAYRVTVSGVTPPEPGLTVRAMEAGARLELINHTGHPVEVLGYSGEPYLEVRPDGTFENLNAPTTYLNRTLAGDTPVPAGVDPAAPPRWARVSAGPSVRWHDRRARWLGDGLPPAAAADPTRTHRISDWAVPLRAGTRTFAARGTVDWVPPPRAWLWWLGAALLAVAVAAAGRWHGRAAGALAVLAGGIALGYATSRALAGSSAMPPALVAAALAVLAGTLALTRRAAAFPLALGGVALALFAGVAETGVWRQAVVDAPGPAWSARAAVLVALGAGLGTAVTGVAGLRRRSGAPAKVDA</sequence>
<keyword evidence="1" id="KW-0812">Transmembrane</keyword>
<dbReference type="EMBL" id="SHKY01000001">
    <property type="protein sequence ID" value="RZU52306.1"/>
    <property type="molecule type" value="Genomic_DNA"/>
</dbReference>